<name>A0A367QZ28_NOSPU</name>
<reference evidence="2" key="1">
    <citation type="submission" date="2016-04" db="EMBL/GenBank/DDBJ databases">
        <authorList>
            <person name="Tabuchi Yagui T.R."/>
        </authorList>
    </citation>
    <scope>NUCLEOTIDE SEQUENCE [LARGE SCALE GENOMIC DNA]</scope>
</reference>
<evidence type="ECO:0000313" key="1">
    <source>
        <dbReference type="EMBL" id="RCJ29199.1"/>
    </source>
</evidence>
<sequence length="125" mass="13111">MTKTETFNRLTNAPKTAKSLPLTAAIADGTDESFIVDIYTPVTLDGGGTANKVLFRVVLPYSILESDTEATITLSSLIYAFAGNATTYAAGGVTPSLNVAKKENVVHLDAFLTAAGDTRDDPPAE</sequence>
<gene>
    <name evidence="1" type="ORF">A6769_35990</name>
</gene>
<proteinExistence type="predicted"/>
<dbReference type="Proteomes" id="UP000252085">
    <property type="component" value="Unassembled WGS sequence"/>
</dbReference>
<organism evidence="1 2">
    <name type="scientific">Nostoc punctiforme NIES-2108</name>
    <dbReference type="NCBI Taxonomy" id="1356359"/>
    <lineage>
        <taxon>Bacteria</taxon>
        <taxon>Bacillati</taxon>
        <taxon>Cyanobacteriota</taxon>
        <taxon>Cyanophyceae</taxon>
        <taxon>Nostocales</taxon>
        <taxon>Nostocaceae</taxon>
        <taxon>Nostoc</taxon>
    </lineage>
</organism>
<comment type="caution">
    <text evidence="1">The sequence shown here is derived from an EMBL/GenBank/DDBJ whole genome shotgun (WGS) entry which is preliminary data.</text>
</comment>
<dbReference type="AlphaFoldDB" id="A0A367QZ28"/>
<accession>A0A367QZ28</accession>
<protein>
    <submittedName>
        <fullName evidence="1">Uncharacterized protein</fullName>
    </submittedName>
</protein>
<dbReference type="EMBL" id="LXQE01000200">
    <property type="protein sequence ID" value="RCJ29199.1"/>
    <property type="molecule type" value="Genomic_DNA"/>
</dbReference>
<evidence type="ECO:0000313" key="2">
    <source>
        <dbReference type="Proteomes" id="UP000252085"/>
    </source>
</evidence>